<dbReference type="FunFam" id="2.90.10.10:FF:000001">
    <property type="entry name" value="G-type lectin S-receptor-like serine/threonine-protein kinase"/>
    <property type="match status" value="1"/>
</dbReference>
<dbReference type="SUPFAM" id="SSF56112">
    <property type="entry name" value="Protein kinase-like (PK-like)"/>
    <property type="match status" value="1"/>
</dbReference>
<reference evidence="11" key="1">
    <citation type="submission" date="2016-06" db="EMBL/GenBank/DDBJ databases">
        <title>Parallel loss of symbiosis genes in relatives of nitrogen-fixing non-legume Parasponia.</title>
        <authorList>
            <person name="Van Velzen R."/>
            <person name="Holmer R."/>
            <person name="Bu F."/>
            <person name="Rutten L."/>
            <person name="Van Zeijl A."/>
            <person name="Liu W."/>
            <person name="Santuari L."/>
            <person name="Cao Q."/>
            <person name="Sharma T."/>
            <person name="Shen D."/>
            <person name="Roswanjaya Y."/>
            <person name="Wardhani T."/>
            <person name="Kalhor M.S."/>
            <person name="Jansen J."/>
            <person name="Van den Hoogen J."/>
            <person name="Gungor B."/>
            <person name="Hartog M."/>
            <person name="Hontelez J."/>
            <person name="Verver J."/>
            <person name="Yang W.-C."/>
            <person name="Schijlen E."/>
            <person name="Repin R."/>
            <person name="Schilthuizen M."/>
            <person name="Schranz E."/>
            <person name="Heidstra R."/>
            <person name="Miyata K."/>
            <person name="Fedorova E."/>
            <person name="Kohlen W."/>
            <person name="Bisseling T."/>
            <person name="Smit S."/>
            <person name="Geurts R."/>
        </authorList>
    </citation>
    <scope>NUCLEOTIDE SEQUENCE [LARGE SCALE GENOMIC DNA]</scope>
    <source>
        <strain evidence="11">cv. WU1-14</strain>
    </source>
</reference>
<dbReference type="SUPFAM" id="SSF51110">
    <property type="entry name" value="alpha-D-mannose-specific plant lectins"/>
    <property type="match status" value="1"/>
</dbReference>
<feature type="domain" description="Apple" evidence="9">
    <location>
        <begin position="343"/>
        <end position="424"/>
    </location>
</feature>
<dbReference type="PROSITE" id="PS50948">
    <property type="entry name" value="PAN"/>
    <property type="match status" value="1"/>
</dbReference>
<feature type="domain" description="Bulb-type lectin" evidence="8">
    <location>
        <begin position="24"/>
        <end position="147"/>
    </location>
</feature>
<evidence type="ECO:0000256" key="5">
    <source>
        <dbReference type="ARBA" id="ARBA00023180"/>
    </source>
</evidence>
<comment type="caution">
    <text evidence="10">The sequence shown here is derived from an EMBL/GenBank/DDBJ whole genome shotgun (WGS) entry which is preliminary data.</text>
</comment>
<keyword evidence="11" id="KW-1185">Reference proteome</keyword>
<dbReference type="InterPro" id="IPR000858">
    <property type="entry name" value="S_locus_glycoprot_dom"/>
</dbReference>
<dbReference type="OrthoDB" id="1141920at2759"/>
<accession>A0A2P5BM80</accession>
<dbReference type="Pfam" id="PF00954">
    <property type="entry name" value="S_locus_glycop"/>
    <property type="match status" value="1"/>
</dbReference>
<proteinExistence type="predicted"/>
<keyword evidence="6" id="KW-0472">Membrane</keyword>
<dbReference type="InterPro" id="IPR001480">
    <property type="entry name" value="Bulb-type_lectin_dom"/>
</dbReference>
<evidence type="ECO:0000256" key="7">
    <source>
        <dbReference type="SAM" id="SignalP"/>
    </source>
</evidence>
<name>A0A2P5BM80_PARAD</name>
<dbReference type="EMBL" id="JXTB01000252">
    <property type="protein sequence ID" value="PON49909.1"/>
    <property type="molecule type" value="Genomic_DNA"/>
</dbReference>
<dbReference type="InterPro" id="IPR036426">
    <property type="entry name" value="Bulb-type_lectin_dom_sf"/>
</dbReference>
<keyword evidence="4" id="KW-0675">Receptor</keyword>
<dbReference type="AlphaFoldDB" id="A0A2P5BM80"/>
<dbReference type="InterPro" id="IPR003609">
    <property type="entry name" value="Pan_app"/>
</dbReference>
<dbReference type="STRING" id="3476.A0A2P5BM80"/>
<dbReference type="SMART" id="SM00473">
    <property type="entry name" value="PAN_AP"/>
    <property type="match status" value="1"/>
</dbReference>
<evidence type="ECO:0000313" key="11">
    <source>
        <dbReference type="Proteomes" id="UP000237105"/>
    </source>
</evidence>
<dbReference type="PROSITE" id="PS50927">
    <property type="entry name" value="BULB_LECTIN"/>
    <property type="match status" value="1"/>
</dbReference>
<keyword evidence="1" id="KW-0597">Phosphoprotein</keyword>
<dbReference type="CDD" id="cd00028">
    <property type="entry name" value="B_lectin"/>
    <property type="match status" value="1"/>
</dbReference>
<dbReference type="Gene3D" id="2.90.10.10">
    <property type="entry name" value="Bulb-type lectin domain"/>
    <property type="match status" value="1"/>
</dbReference>
<dbReference type="Pfam" id="PF01453">
    <property type="entry name" value="B_lectin"/>
    <property type="match status" value="1"/>
</dbReference>
<dbReference type="FunFam" id="3.50.4.10:FF:000002">
    <property type="entry name" value="G-type lectin S-receptor-like serine/threonine-protein kinase"/>
    <property type="match status" value="1"/>
</dbReference>
<evidence type="ECO:0000259" key="9">
    <source>
        <dbReference type="PROSITE" id="PS50948"/>
    </source>
</evidence>
<evidence type="ECO:0000256" key="3">
    <source>
        <dbReference type="ARBA" id="ARBA00023157"/>
    </source>
</evidence>
<protein>
    <submittedName>
        <fullName evidence="10">S-locus glycoprotein</fullName>
    </submittedName>
</protein>
<dbReference type="Proteomes" id="UP000237105">
    <property type="component" value="Unassembled WGS sequence"/>
</dbReference>
<dbReference type="Pfam" id="PF08276">
    <property type="entry name" value="PAN_2"/>
    <property type="match status" value="1"/>
</dbReference>
<keyword evidence="5" id="KW-0325">Glycoprotein</keyword>
<keyword evidence="6" id="KW-1133">Transmembrane helix</keyword>
<organism evidence="10 11">
    <name type="scientific">Parasponia andersonii</name>
    <name type="common">Sponia andersonii</name>
    <dbReference type="NCBI Taxonomy" id="3476"/>
    <lineage>
        <taxon>Eukaryota</taxon>
        <taxon>Viridiplantae</taxon>
        <taxon>Streptophyta</taxon>
        <taxon>Embryophyta</taxon>
        <taxon>Tracheophyta</taxon>
        <taxon>Spermatophyta</taxon>
        <taxon>Magnoliopsida</taxon>
        <taxon>eudicotyledons</taxon>
        <taxon>Gunneridae</taxon>
        <taxon>Pentapetalae</taxon>
        <taxon>rosids</taxon>
        <taxon>fabids</taxon>
        <taxon>Rosales</taxon>
        <taxon>Cannabaceae</taxon>
        <taxon>Parasponia</taxon>
    </lineage>
</organism>
<keyword evidence="6" id="KW-0812">Transmembrane</keyword>
<evidence type="ECO:0000256" key="6">
    <source>
        <dbReference type="SAM" id="Phobius"/>
    </source>
</evidence>
<evidence type="ECO:0000256" key="4">
    <source>
        <dbReference type="ARBA" id="ARBA00023170"/>
    </source>
</evidence>
<dbReference type="GO" id="GO:0048544">
    <property type="term" value="P:recognition of pollen"/>
    <property type="evidence" value="ECO:0007669"/>
    <property type="project" value="InterPro"/>
</dbReference>
<keyword evidence="3" id="KW-1015">Disulfide bond</keyword>
<keyword evidence="2 7" id="KW-0732">Signal</keyword>
<gene>
    <name evidence="10" type="ORF">PanWU01x14_227170</name>
</gene>
<feature type="signal peptide" evidence="7">
    <location>
        <begin position="1"/>
        <end position="23"/>
    </location>
</feature>
<evidence type="ECO:0000256" key="1">
    <source>
        <dbReference type="ARBA" id="ARBA00022553"/>
    </source>
</evidence>
<sequence length="541" mass="61362">MEKLYFIFVTTLLLISFIKLSEAVDFITHSQSIIDDKSFLESKGGSFQLGFFSPGNSKNRYLGIWYKRIPVQTVVWVANRIKPINNSSGVLTVNRTTGDFQLLGQNKTVVWSTNSSRKAQSPLFQLLDSGNLVLRDENDANPDKFLWQSFDFPCDTLLPGMKLGRDRRTGFNRRLSAWKSPDDPSPGNLSWEMELHAYPEPAMWNGTKEFLRSGPWNGLTYAGKPTKALPLLKYSFFSNEDEVYLMIVLTNKSVIGRMVLNETTFNRQSLIWSDAERDWNVYAIFPRDECDRYGHCGANGNCVLSASPVCQCLDKYFRPKSPEKWRSSDWSSGCQRKKALENCRNDDGFAKYEGLKLPDTTRTWVNSSMSLEDCRVKCLSNCSCMAYANTDVRDGGKGCAIWFGDLIDIKQIPSGGQDLYVRVLASELDAKDEKLWIGVIVASAIFVILGMLLGYYYIYHKRKDDRDNKGKLGIDHEDQRDDVDFPLFDLSTIAAATDNFSLDNKLGEGGFGPVYRTLQCVVYLDYVVRTLKSLRTILHGQ</sequence>
<evidence type="ECO:0000256" key="2">
    <source>
        <dbReference type="ARBA" id="ARBA00022729"/>
    </source>
</evidence>
<dbReference type="PANTHER" id="PTHR32444">
    <property type="entry name" value="BULB-TYPE LECTIN DOMAIN-CONTAINING PROTEIN"/>
    <property type="match status" value="1"/>
</dbReference>
<dbReference type="PANTHER" id="PTHR32444:SF234">
    <property type="entry name" value="RECEPTOR-LIKE SERINE_THREONINE-PROTEIN KINASE"/>
    <property type="match status" value="1"/>
</dbReference>
<feature type="transmembrane region" description="Helical" evidence="6">
    <location>
        <begin position="435"/>
        <end position="459"/>
    </location>
</feature>
<dbReference type="Gene3D" id="3.30.200.20">
    <property type="entry name" value="Phosphorylase Kinase, domain 1"/>
    <property type="match status" value="1"/>
</dbReference>
<evidence type="ECO:0000259" key="8">
    <source>
        <dbReference type="PROSITE" id="PS50927"/>
    </source>
</evidence>
<dbReference type="SMART" id="SM00108">
    <property type="entry name" value="B_lectin"/>
    <property type="match status" value="1"/>
</dbReference>
<feature type="chain" id="PRO_5015122375" evidence="7">
    <location>
        <begin position="24"/>
        <end position="541"/>
    </location>
</feature>
<dbReference type="CDD" id="cd01098">
    <property type="entry name" value="PAN_AP_plant"/>
    <property type="match status" value="1"/>
</dbReference>
<dbReference type="InterPro" id="IPR011009">
    <property type="entry name" value="Kinase-like_dom_sf"/>
</dbReference>
<dbReference type="Gene3D" id="3.50.4.10">
    <property type="entry name" value="Hepatocyte Growth Factor"/>
    <property type="match status" value="1"/>
</dbReference>
<evidence type="ECO:0000313" key="10">
    <source>
        <dbReference type="EMBL" id="PON49909.1"/>
    </source>
</evidence>